<evidence type="ECO:0000256" key="3">
    <source>
        <dbReference type="ARBA" id="ARBA00023274"/>
    </source>
</evidence>
<dbReference type="InterPro" id="IPR002136">
    <property type="entry name" value="Ribosomal_uL4"/>
</dbReference>
<evidence type="ECO:0000256" key="6">
    <source>
        <dbReference type="SAM" id="Phobius"/>
    </source>
</evidence>
<evidence type="ECO:0000256" key="2">
    <source>
        <dbReference type="ARBA" id="ARBA00022980"/>
    </source>
</evidence>
<dbReference type="SUPFAM" id="SSF52166">
    <property type="entry name" value="Ribosomal protein L4"/>
    <property type="match status" value="1"/>
</dbReference>
<name>A0A0S2UPH9_9PROT</name>
<keyword evidence="2 7" id="KW-0689">Ribosomal protein</keyword>
<feature type="transmembrane region" description="Helical" evidence="6">
    <location>
        <begin position="168"/>
        <end position="186"/>
    </location>
</feature>
<dbReference type="InterPro" id="IPR013005">
    <property type="entry name" value="Ribosomal_uL4-like"/>
</dbReference>
<gene>
    <name evidence="7" type="ORF">ASU29_141</name>
</gene>
<dbReference type="PATRIC" id="fig|1160784.3.peg.104"/>
<comment type="similarity">
    <text evidence="1">Belongs to the universal ribosomal protein uL4 family.</text>
</comment>
<dbReference type="Pfam" id="PF00573">
    <property type="entry name" value="Ribosomal_L4"/>
    <property type="match status" value="1"/>
</dbReference>
<feature type="transmembrane region" description="Helical" evidence="6">
    <location>
        <begin position="20"/>
        <end position="42"/>
    </location>
</feature>
<keyword evidence="3" id="KW-0687">Ribonucleoprotein</keyword>
<proteinExistence type="inferred from homology"/>
<evidence type="ECO:0000256" key="4">
    <source>
        <dbReference type="ARBA" id="ARBA00035244"/>
    </source>
</evidence>
<evidence type="ECO:0000313" key="7">
    <source>
        <dbReference type="EMBL" id="ALP70054.1"/>
    </source>
</evidence>
<reference evidence="7 8" key="2">
    <citation type="journal article" date="2016" name="Genome Announc.">
        <title>Complete Genome Sequences of the Obligate Symbionts 'Candidatus Sulcia muelleri' and 'Ca. Nasuia deltocephalinicola' from the Pestiferous Leafhopper Macrosteles quadripunctulatus (Hemiptera: Cicadellidae).</title>
        <authorList>
            <person name="Bennett G.M."/>
            <person name="Abba S."/>
            <person name="Kube M."/>
            <person name="Marzachi C."/>
        </authorList>
    </citation>
    <scope>NUCLEOTIDE SEQUENCE [LARGE SCALE GENOMIC DNA]</scope>
    <source>
        <strain evidence="7 8">PUNC</strain>
    </source>
</reference>
<dbReference type="GO" id="GO:1990904">
    <property type="term" value="C:ribonucleoprotein complex"/>
    <property type="evidence" value="ECO:0007669"/>
    <property type="project" value="UniProtKB-KW"/>
</dbReference>
<dbReference type="AlphaFoldDB" id="A0A0S2UPH9"/>
<sequence>MFFNYIDSLGNIKNFHINGLFLKNFFNLNILYQFILYYNLFYRINKSFQKNRSQVNFSTKKIYRQKGTGKSRAGSLSSPLRIKGGRTFPNLYYIKYRINFNKLCYKFSFFIIYSNIILNNFFYIIEDLFFFELKTKFSKYFFNCDYNSLFLTIKIEKNFLLSCNNFKFIRIIYFFNFNPLLLIKYYKIFITRSCFEFFLNV</sequence>
<dbReference type="PANTHER" id="PTHR10746:SF6">
    <property type="entry name" value="LARGE RIBOSOMAL SUBUNIT PROTEIN UL4M"/>
    <property type="match status" value="1"/>
</dbReference>
<evidence type="ECO:0000313" key="8">
    <source>
        <dbReference type="Proteomes" id="UP000055684"/>
    </source>
</evidence>
<evidence type="ECO:0000256" key="5">
    <source>
        <dbReference type="ARBA" id="ARBA00035462"/>
    </source>
</evidence>
<dbReference type="Gene3D" id="3.40.1370.10">
    <property type="match status" value="1"/>
</dbReference>
<dbReference type="InterPro" id="IPR023574">
    <property type="entry name" value="Ribosomal_uL4_dom_sf"/>
</dbReference>
<keyword evidence="6" id="KW-0472">Membrane</keyword>
<feature type="transmembrane region" description="Helical" evidence="6">
    <location>
        <begin position="103"/>
        <end position="125"/>
    </location>
</feature>
<dbReference type="GO" id="GO:0003735">
    <property type="term" value="F:structural constituent of ribosome"/>
    <property type="evidence" value="ECO:0007669"/>
    <property type="project" value="InterPro"/>
</dbReference>
<dbReference type="EMBL" id="CP013211">
    <property type="protein sequence ID" value="ALP70054.1"/>
    <property type="molecule type" value="Genomic_DNA"/>
</dbReference>
<dbReference type="GO" id="GO:0005840">
    <property type="term" value="C:ribosome"/>
    <property type="evidence" value="ECO:0007669"/>
    <property type="project" value="UniProtKB-KW"/>
</dbReference>
<reference evidence="8" key="1">
    <citation type="submission" date="2015-11" db="EMBL/GenBank/DDBJ databases">
        <title>Complete genome sequences of the obligate symbionts Candidatus Sulcia muelleri and Candidatus Nasuia deltocephalinicola from the pestiferous leafhopper, Macrosteles quadripunctulatus (Hemiptera: Cicadellidae).</title>
        <authorList>
            <person name="Bennett G.M."/>
            <person name="Abba S."/>
            <person name="Kube M."/>
            <person name="Marzachi C."/>
        </authorList>
    </citation>
    <scope>NUCLEOTIDE SEQUENCE [LARGE SCALE GENOMIC DNA]</scope>
    <source>
        <strain evidence="8">PUNC</strain>
    </source>
</reference>
<keyword evidence="6" id="KW-1133">Transmembrane helix</keyword>
<dbReference type="Proteomes" id="UP000055684">
    <property type="component" value="Chromosome"/>
</dbReference>
<dbReference type="PANTHER" id="PTHR10746">
    <property type="entry name" value="50S RIBOSOMAL PROTEIN L4"/>
    <property type="match status" value="1"/>
</dbReference>
<accession>A0A0S2UPH9</accession>
<keyword evidence="6" id="KW-0812">Transmembrane</keyword>
<evidence type="ECO:0000256" key="1">
    <source>
        <dbReference type="ARBA" id="ARBA00010528"/>
    </source>
</evidence>
<dbReference type="OrthoDB" id="9803201at2"/>
<protein>
    <recommendedName>
        <fullName evidence="4">Large ribosomal subunit protein uL4</fullName>
    </recommendedName>
    <alternativeName>
        <fullName evidence="5">50S ribosomal protein L4</fullName>
    </alternativeName>
</protein>
<organism evidence="7 8">
    <name type="scientific">Candidatus Nasuia deltocephalincola</name>
    <dbReference type="NCBI Taxonomy" id="1160784"/>
    <lineage>
        <taxon>Bacteria</taxon>
        <taxon>Pseudomonadati</taxon>
        <taxon>Pseudomonadota</taxon>
        <taxon>Betaproteobacteria</taxon>
        <taxon>Candidatus Nasuia</taxon>
    </lineage>
</organism>
<dbReference type="GO" id="GO:0006412">
    <property type="term" value="P:translation"/>
    <property type="evidence" value="ECO:0007669"/>
    <property type="project" value="InterPro"/>
</dbReference>